<dbReference type="InterPro" id="IPR041183">
    <property type="entry name" value="Cyclophilin-like"/>
</dbReference>
<evidence type="ECO:0000259" key="3">
    <source>
        <dbReference type="Pfam" id="PF18050"/>
    </source>
</evidence>
<feature type="signal peptide" evidence="2">
    <location>
        <begin position="1"/>
        <end position="23"/>
    </location>
</feature>
<keyword evidence="5" id="KW-1185">Reference proteome</keyword>
<sequence length="188" mass="20786">MNVNNRMIIIMGVGILPALSACADDQNGTSNSSIVHESLTQKTSPNNAKQTISEKEQVNMWITINGNRFEVMAEDNATSHAFAAQLPLTLNMEDLHSNEKHAQLPNPLPTNASRANTIHNGDIMLYGSSTLVVFYKSFPSSYSYTRIGRVSQPDKLADVLGQSNVQIEFSRDQRQSMSVSHNKNLKVH</sequence>
<evidence type="ECO:0000256" key="1">
    <source>
        <dbReference type="SAM" id="MobiDB-lite"/>
    </source>
</evidence>
<gene>
    <name evidence="4" type="ORF">A3K91_1356</name>
</gene>
<feature type="chain" id="PRO_5046810785" description="Cyclophilin-like domain-containing protein" evidence="2">
    <location>
        <begin position="24"/>
        <end position="188"/>
    </location>
</feature>
<evidence type="ECO:0000256" key="2">
    <source>
        <dbReference type="SAM" id="SignalP"/>
    </source>
</evidence>
<dbReference type="GeneID" id="33059964"/>
<keyword evidence="2" id="KW-0732">Signal</keyword>
<dbReference type="Gene3D" id="2.40.100.20">
    <property type="match status" value="1"/>
</dbReference>
<dbReference type="RefSeq" id="WP_062844589.1">
    <property type="nucleotide sequence ID" value="NZ_CP014945.1"/>
</dbReference>
<accession>A0ABM5ZXX2</accession>
<dbReference type="SUPFAM" id="SSF50891">
    <property type="entry name" value="Cyclophilin-like"/>
    <property type="match status" value="1"/>
</dbReference>
<name>A0ABM5ZXX2_9GAMM</name>
<proteinExistence type="predicted"/>
<dbReference type="Pfam" id="PF18050">
    <property type="entry name" value="Cyclophil_like2"/>
    <property type="match status" value="1"/>
</dbReference>
<dbReference type="EMBL" id="CP014945">
    <property type="protein sequence ID" value="AMT96960.1"/>
    <property type="molecule type" value="Genomic_DNA"/>
</dbReference>
<dbReference type="PROSITE" id="PS51257">
    <property type="entry name" value="PROKAR_LIPOPROTEIN"/>
    <property type="match status" value="1"/>
</dbReference>
<reference evidence="4 5" key="1">
    <citation type="submission" date="2016-03" db="EMBL/GenBank/DDBJ databases">
        <title>Genome sequencing of Psychrobacter alimentarius PAMC 27889.</title>
        <authorList>
            <person name="Lee J."/>
            <person name="Kim O.-S."/>
        </authorList>
    </citation>
    <scope>NUCLEOTIDE SEQUENCE [LARGE SCALE GENOMIC DNA]</scope>
    <source>
        <strain evidence="4 5">PAMC 27889</strain>
    </source>
</reference>
<protein>
    <recommendedName>
        <fullName evidence="3">Cyclophilin-like domain-containing protein</fullName>
    </recommendedName>
</protein>
<dbReference type="Proteomes" id="UP000076104">
    <property type="component" value="Chromosome"/>
</dbReference>
<feature type="region of interest" description="Disordered" evidence="1">
    <location>
        <begin position="26"/>
        <end position="51"/>
    </location>
</feature>
<organism evidence="4 5">
    <name type="scientific">Psychrobacter alimentarius</name>
    <dbReference type="NCBI Taxonomy" id="261164"/>
    <lineage>
        <taxon>Bacteria</taxon>
        <taxon>Pseudomonadati</taxon>
        <taxon>Pseudomonadota</taxon>
        <taxon>Gammaproteobacteria</taxon>
        <taxon>Moraxellales</taxon>
        <taxon>Moraxellaceae</taxon>
        <taxon>Psychrobacter</taxon>
    </lineage>
</organism>
<evidence type="ECO:0000313" key="4">
    <source>
        <dbReference type="EMBL" id="AMT96960.1"/>
    </source>
</evidence>
<evidence type="ECO:0000313" key="5">
    <source>
        <dbReference type="Proteomes" id="UP000076104"/>
    </source>
</evidence>
<dbReference type="InterPro" id="IPR029000">
    <property type="entry name" value="Cyclophilin-like_dom_sf"/>
</dbReference>
<feature type="domain" description="Cyclophilin-like" evidence="3">
    <location>
        <begin position="62"/>
        <end position="169"/>
    </location>
</feature>